<feature type="compositionally biased region" description="Basic and acidic residues" evidence="1">
    <location>
        <begin position="72"/>
        <end position="81"/>
    </location>
</feature>
<sequence length="81" mass="9209">MESHVRVEPYGLMESVPSAFVGRKVVPRDLPPERVTQLPRRLPPCRSQSPFDHVAMTQRGYGEKVQGVPPTRGRDERQSQL</sequence>
<accession>A0AAV1V4C0</accession>
<evidence type="ECO:0000313" key="3">
    <source>
        <dbReference type="Proteomes" id="UP001162060"/>
    </source>
</evidence>
<organism evidence="2 3">
    <name type="scientific">Peronospora matthiolae</name>
    <dbReference type="NCBI Taxonomy" id="2874970"/>
    <lineage>
        <taxon>Eukaryota</taxon>
        <taxon>Sar</taxon>
        <taxon>Stramenopiles</taxon>
        <taxon>Oomycota</taxon>
        <taxon>Peronosporomycetes</taxon>
        <taxon>Peronosporales</taxon>
        <taxon>Peronosporaceae</taxon>
        <taxon>Peronospora</taxon>
    </lineage>
</organism>
<proteinExistence type="predicted"/>
<evidence type="ECO:0000256" key="1">
    <source>
        <dbReference type="SAM" id="MobiDB-lite"/>
    </source>
</evidence>
<name>A0AAV1V4C0_9STRA</name>
<feature type="region of interest" description="Disordered" evidence="1">
    <location>
        <begin position="35"/>
        <end position="81"/>
    </location>
</feature>
<reference evidence="2" key="1">
    <citation type="submission" date="2024-01" db="EMBL/GenBank/DDBJ databases">
        <authorList>
            <person name="Webb A."/>
        </authorList>
    </citation>
    <scope>NUCLEOTIDE SEQUENCE</scope>
    <source>
        <strain evidence="2">Pm1</strain>
    </source>
</reference>
<protein>
    <submittedName>
        <fullName evidence="2">Uncharacterized protein</fullName>
    </submittedName>
</protein>
<dbReference type="EMBL" id="CAKLBY020000259">
    <property type="protein sequence ID" value="CAK7940650.1"/>
    <property type="molecule type" value="Genomic_DNA"/>
</dbReference>
<gene>
    <name evidence="2" type="ORF">PM001_LOCUS25800</name>
</gene>
<dbReference type="Proteomes" id="UP001162060">
    <property type="component" value="Unassembled WGS sequence"/>
</dbReference>
<evidence type="ECO:0000313" key="2">
    <source>
        <dbReference type="EMBL" id="CAK7940650.1"/>
    </source>
</evidence>
<comment type="caution">
    <text evidence="2">The sequence shown here is derived from an EMBL/GenBank/DDBJ whole genome shotgun (WGS) entry which is preliminary data.</text>
</comment>
<dbReference type="AlphaFoldDB" id="A0AAV1V4C0"/>